<dbReference type="EMBL" id="CAJNOK010005715">
    <property type="protein sequence ID" value="CAF0982051.1"/>
    <property type="molecule type" value="Genomic_DNA"/>
</dbReference>
<dbReference type="Proteomes" id="UP000682733">
    <property type="component" value="Unassembled WGS sequence"/>
</dbReference>
<evidence type="ECO:0008006" key="12">
    <source>
        <dbReference type="Google" id="ProtNLM"/>
    </source>
</evidence>
<dbReference type="GO" id="GO:0004497">
    <property type="term" value="F:monooxygenase activity"/>
    <property type="evidence" value="ECO:0007669"/>
    <property type="project" value="UniProtKB-KW"/>
</dbReference>
<keyword evidence="4 8" id="KW-0560">Oxidoreductase</keyword>
<reference evidence="9" key="1">
    <citation type="submission" date="2021-02" db="EMBL/GenBank/DDBJ databases">
        <authorList>
            <person name="Nowell W R."/>
        </authorList>
    </citation>
    <scope>NUCLEOTIDE SEQUENCE</scope>
</reference>
<dbReference type="PROSITE" id="PS00086">
    <property type="entry name" value="CYTOCHROME_P450"/>
    <property type="match status" value="1"/>
</dbReference>
<dbReference type="PRINTS" id="PR00385">
    <property type="entry name" value="P450"/>
</dbReference>
<gene>
    <name evidence="9" type="ORF">OVA965_LOCUS13638</name>
    <name evidence="10" type="ORF">TMI583_LOCUS13641</name>
</gene>
<keyword evidence="6 8" id="KW-0503">Monooxygenase</keyword>
<dbReference type="PANTHER" id="PTHR24291">
    <property type="entry name" value="CYTOCHROME P450 FAMILY 4"/>
    <property type="match status" value="1"/>
</dbReference>
<evidence type="ECO:0000256" key="8">
    <source>
        <dbReference type="RuleBase" id="RU000461"/>
    </source>
</evidence>
<evidence type="ECO:0000256" key="3">
    <source>
        <dbReference type="ARBA" id="ARBA00022723"/>
    </source>
</evidence>
<dbReference type="InterPro" id="IPR001128">
    <property type="entry name" value="Cyt_P450"/>
</dbReference>
<dbReference type="Gene3D" id="1.10.630.10">
    <property type="entry name" value="Cytochrome P450"/>
    <property type="match status" value="1"/>
</dbReference>
<name>A0A8S2DJC4_9BILA</name>
<comment type="similarity">
    <text evidence="1 8">Belongs to the cytochrome P450 family.</text>
</comment>
<dbReference type="Proteomes" id="UP000677228">
    <property type="component" value="Unassembled WGS sequence"/>
</dbReference>
<keyword evidence="5 7" id="KW-0408">Iron</keyword>
<dbReference type="InterPro" id="IPR017972">
    <property type="entry name" value="Cyt_P450_CS"/>
</dbReference>
<dbReference type="InterPro" id="IPR050196">
    <property type="entry name" value="Cytochrome_P450_Monoox"/>
</dbReference>
<evidence type="ECO:0000256" key="5">
    <source>
        <dbReference type="ARBA" id="ARBA00023004"/>
    </source>
</evidence>
<evidence type="ECO:0000256" key="6">
    <source>
        <dbReference type="ARBA" id="ARBA00023033"/>
    </source>
</evidence>
<dbReference type="GO" id="GO:0005506">
    <property type="term" value="F:iron ion binding"/>
    <property type="evidence" value="ECO:0007669"/>
    <property type="project" value="InterPro"/>
</dbReference>
<evidence type="ECO:0000256" key="7">
    <source>
        <dbReference type="PIRSR" id="PIRSR602401-1"/>
    </source>
</evidence>
<proteinExistence type="inferred from homology"/>
<dbReference type="PANTHER" id="PTHR24291:SF50">
    <property type="entry name" value="BIFUNCTIONAL ALBAFLAVENONE MONOOXYGENASE_TERPENE SYNTHASE"/>
    <property type="match status" value="1"/>
</dbReference>
<sequence>MQPEFLFGNLRQLDLITSKKEIIDSYVHGLEKMRNRYGDVVQFWIGANHFYAFCRPEHAEQIYSARHIFDRAALRKNTFGLIAENALIALMGPKYKRHAKAVLPMLRKNKFLSQISIMTNYVDQLIEIWKERYENKDEIIATCIIDDNQQLLLDVFTRLTFDYDFGNLKRLLESARQSNSAEIVGTSNFTAALITWLDAFKRVGTNGMPFLVNYYLLKFDKKYQNALKVLEISSLQQDESVEKFKSEEDQTGITKKELLDEVLSLILGGFETTASVISWMIYYLSKQPAIQQKMKNELKRNGITKETSLEDLDLSNQCEYIDCVIKETLRIAPLTIGSPRTITQDTVIDGIQLRQGENVLVAFSLMQNDRRYWNLDPSLFIPERFYGDDAPDRNHHPYVFSPFGNGHRVCVGQDLARLELKVIVIRLMLFVTFADAPGNNGGHRQRLSIMPKELAVYMKFD</sequence>
<evidence type="ECO:0000256" key="1">
    <source>
        <dbReference type="ARBA" id="ARBA00010617"/>
    </source>
</evidence>
<dbReference type="PRINTS" id="PR00463">
    <property type="entry name" value="EP450I"/>
</dbReference>
<evidence type="ECO:0000256" key="4">
    <source>
        <dbReference type="ARBA" id="ARBA00023002"/>
    </source>
</evidence>
<dbReference type="CDD" id="cd00302">
    <property type="entry name" value="cytochrome_P450"/>
    <property type="match status" value="1"/>
</dbReference>
<protein>
    <recommendedName>
        <fullName evidence="12">Cytochrome P450</fullName>
    </recommendedName>
</protein>
<dbReference type="SUPFAM" id="SSF48264">
    <property type="entry name" value="Cytochrome P450"/>
    <property type="match status" value="1"/>
</dbReference>
<comment type="caution">
    <text evidence="9">The sequence shown here is derived from an EMBL/GenBank/DDBJ whole genome shotgun (WGS) entry which is preliminary data.</text>
</comment>
<dbReference type="GO" id="GO:0020037">
    <property type="term" value="F:heme binding"/>
    <property type="evidence" value="ECO:0007669"/>
    <property type="project" value="InterPro"/>
</dbReference>
<keyword evidence="3 7" id="KW-0479">Metal-binding</keyword>
<feature type="binding site" description="axial binding residue" evidence="7">
    <location>
        <position position="410"/>
    </location>
    <ligand>
        <name>heme</name>
        <dbReference type="ChEBI" id="CHEBI:30413"/>
    </ligand>
    <ligandPart>
        <name>Fe</name>
        <dbReference type="ChEBI" id="CHEBI:18248"/>
    </ligandPart>
</feature>
<accession>A0A8S2DJC4</accession>
<dbReference type="AlphaFoldDB" id="A0A8S2DJC4"/>
<dbReference type="EMBL" id="CAJOBA010005721">
    <property type="protein sequence ID" value="CAF3752616.1"/>
    <property type="molecule type" value="Genomic_DNA"/>
</dbReference>
<evidence type="ECO:0000313" key="11">
    <source>
        <dbReference type="Proteomes" id="UP000677228"/>
    </source>
</evidence>
<dbReference type="InterPro" id="IPR036396">
    <property type="entry name" value="Cyt_P450_sf"/>
</dbReference>
<evidence type="ECO:0000256" key="2">
    <source>
        <dbReference type="ARBA" id="ARBA00022617"/>
    </source>
</evidence>
<evidence type="ECO:0000313" key="9">
    <source>
        <dbReference type="EMBL" id="CAF0982051.1"/>
    </source>
</evidence>
<dbReference type="Pfam" id="PF00067">
    <property type="entry name" value="p450"/>
    <property type="match status" value="1"/>
</dbReference>
<organism evidence="9 11">
    <name type="scientific">Didymodactylos carnosus</name>
    <dbReference type="NCBI Taxonomy" id="1234261"/>
    <lineage>
        <taxon>Eukaryota</taxon>
        <taxon>Metazoa</taxon>
        <taxon>Spiralia</taxon>
        <taxon>Gnathifera</taxon>
        <taxon>Rotifera</taxon>
        <taxon>Eurotatoria</taxon>
        <taxon>Bdelloidea</taxon>
        <taxon>Philodinida</taxon>
        <taxon>Philodinidae</taxon>
        <taxon>Didymodactylos</taxon>
    </lineage>
</organism>
<dbReference type="GO" id="GO:0016705">
    <property type="term" value="F:oxidoreductase activity, acting on paired donors, with incorporation or reduction of molecular oxygen"/>
    <property type="evidence" value="ECO:0007669"/>
    <property type="project" value="InterPro"/>
</dbReference>
<comment type="cofactor">
    <cofactor evidence="7">
        <name>heme</name>
        <dbReference type="ChEBI" id="CHEBI:30413"/>
    </cofactor>
</comment>
<dbReference type="InterPro" id="IPR002401">
    <property type="entry name" value="Cyt_P450_E_grp-I"/>
</dbReference>
<evidence type="ECO:0000313" key="10">
    <source>
        <dbReference type="EMBL" id="CAF3752616.1"/>
    </source>
</evidence>
<keyword evidence="2 7" id="KW-0349">Heme</keyword>